<evidence type="ECO:0000256" key="1">
    <source>
        <dbReference type="SAM" id="MobiDB-lite"/>
    </source>
</evidence>
<evidence type="ECO:0000313" key="2">
    <source>
        <dbReference type="EMBL" id="KAF6805091.1"/>
    </source>
</evidence>
<keyword evidence="3" id="KW-1185">Reference proteome</keyword>
<reference evidence="2 3" key="1">
    <citation type="journal article" date="2020" name="Phytopathology">
        <title>Genome Sequence Resources of Colletotrichum truncatum, C. plurivorum, C. musicola, and C. sojae: Four Species Pathogenic to Soybean (Glycine max).</title>
        <authorList>
            <person name="Rogerio F."/>
            <person name="Boufleur T.R."/>
            <person name="Ciampi-Guillardi M."/>
            <person name="Sukno S.A."/>
            <person name="Thon M.R."/>
            <person name="Massola Junior N.S."/>
            <person name="Baroncelli R."/>
        </authorList>
    </citation>
    <scope>NUCLEOTIDE SEQUENCE [LARGE SCALE GENOMIC DNA]</scope>
    <source>
        <strain evidence="2 3">LFN0009</strain>
    </source>
</reference>
<sequence>MSSNGHAVLNGISKKVAARTVQVTVVPRPMKFAERRAVLHALQKFARIDVFKKLDDHPSSFISVLSEKSQMKELVKLSPLQYQLATPRPTGSVRGFLTDMTSTDPVISSEPGSEAPRRAADSDPAADHADHKEFTLHIFPAETYIHSAANRSSKLHGSWPEARRGTTMSHALKAAMPDDVAAEGLSDWETGGQVAASARGQMLEDVLLGTKSVDVGKRAITDRIGRRAQREKALPIMEGLLHLQQSHKGQ</sequence>
<dbReference type="EMBL" id="WIGN01000191">
    <property type="protein sequence ID" value="KAF6805091.1"/>
    <property type="molecule type" value="Genomic_DNA"/>
</dbReference>
<comment type="caution">
    <text evidence="2">The sequence shown here is derived from an EMBL/GenBank/DDBJ whole genome shotgun (WGS) entry which is preliminary data.</text>
</comment>
<proteinExistence type="predicted"/>
<name>A0A8H6J2T1_9PEZI</name>
<protein>
    <submittedName>
        <fullName evidence="2">Uncharacterized protein</fullName>
    </submittedName>
</protein>
<feature type="compositionally biased region" description="Basic and acidic residues" evidence="1">
    <location>
        <begin position="115"/>
        <end position="127"/>
    </location>
</feature>
<evidence type="ECO:0000313" key="3">
    <source>
        <dbReference type="Proteomes" id="UP000652219"/>
    </source>
</evidence>
<feature type="region of interest" description="Disordered" evidence="1">
    <location>
        <begin position="93"/>
        <end position="127"/>
    </location>
</feature>
<gene>
    <name evidence="2" type="ORF">CSOJ01_09724</name>
</gene>
<organism evidence="2 3">
    <name type="scientific">Colletotrichum sojae</name>
    <dbReference type="NCBI Taxonomy" id="2175907"/>
    <lineage>
        <taxon>Eukaryota</taxon>
        <taxon>Fungi</taxon>
        <taxon>Dikarya</taxon>
        <taxon>Ascomycota</taxon>
        <taxon>Pezizomycotina</taxon>
        <taxon>Sordariomycetes</taxon>
        <taxon>Hypocreomycetidae</taxon>
        <taxon>Glomerellales</taxon>
        <taxon>Glomerellaceae</taxon>
        <taxon>Colletotrichum</taxon>
        <taxon>Colletotrichum orchidearum species complex</taxon>
    </lineage>
</organism>
<dbReference type="AlphaFoldDB" id="A0A8H6J2T1"/>
<accession>A0A8H6J2T1</accession>
<dbReference type="Proteomes" id="UP000652219">
    <property type="component" value="Unassembled WGS sequence"/>
</dbReference>